<protein>
    <recommendedName>
        <fullName evidence="4">DUF4367 domain-containing protein</fullName>
    </recommendedName>
</protein>
<keyword evidence="1" id="KW-0472">Membrane</keyword>
<keyword evidence="3" id="KW-1185">Reference proteome</keyword>
<organism evidence="2 3">
    <name type="scientific">Clostridium tagluense</name>
    <dbReference type="NCBI Taxonomy" id="360422"/>
    <lineage>
        <taxon>Bacteria</taxon>
        <taxon>Bacillati</taxon>
        <taxon>Bacillota</taxon>
        <taxon>Clostridia</taxon>
        <taxon>Eubacteriales</taxon>
        <taxon>Clostridiaceae</taxon>
        <taxon>Clostridium</taxon>
    </lineage>
</organism>
<feature type="transmembrane region" description="Helical" evidence="1">
    <location>
        <begin position="44"/>
        <end position="66"/>
    </location>
</feature>
<evidence type="ECO:0000256" key="1">
    <source>
        <dbReference type="SAM" id="Phobius"/>
    </source>
</evidence>
<accession>A0A401UNQ9</accession>
<dbReference type="RefSeq" id="WP_125002733.1">
    <property type="nucleotide sequence ID" value="NZ_BHYK01000015.1"/>
</dbReference>
<reference evidence="2 3" key="1">
    <citation type="submission" date="2018-11" db="EMBL/GenBank/DDBJ databases">
        <title>Genome sequencing and assembly of Clostridium tagluense strain A121.</title>
        <authorList>
            <person name="Murakami T."/>
            <person name="Segawa T."/>
            <person name="Shcherbakova V.A."/>
            <person name="Mori H."/>
            <person name="Yoshimura Y."/>
        </authorList>
    </citation>
    <scope>NUCLEOTIDE SEQUENCE [LARGE SCALE GENOMIC DNA]</scope>
    <source>
        <strain evidence="2 3">A121</strain>
    </source>
</reference>
<name>A0A401UNQ9_9CLOT</name>
<dbReference type="EMBL" id="BHYK01000015">
    <property type="protein sequence ID" value="GCD11174.1"/>
    <property type="molecule type" value="Genomic_DNA"/>
</dbReference>
<keyword evidence="1" id="KW-1133">Transmembrane helix</keyword>
<evidence type="ECO:0000313" key="2">
    <source>
        <dbReference type="EMBL" id="GCD11174.1"/>
    </source>
</evidence>
<dbReference type="AlphaFoldDB" id="A0A401UNQ9"/>
<sequence>MRDNLDEIRDIFNIELKDIKVSEELKLKTLEKLDKNSRRSTNKAFIPMTLTMVACLFMGFIIYPIYNKNNLMKNEEITMNTRNQEIKILKEPYEDTVMIKDKTKINEDKITEDKPSKIVEENKKVVNKNTNQEKQEKQTIILNEKPVIPFKIESAVPDDKKEKDTIIATNEVIVDSEKLIVEDNKDKSVVLQKKSDFKFNEETKMKTLSLQQAKNIFGESIKTPVYIPKDFVMEKILIPEKYDDSCELYEIIYSNNSQYFKITEYKNIKNSGLESKVAEENVMIINVNKISVKYILQPSIDNKELPYVKLFWEKEGKKYSIDGNTPWAELINIAYYIVF</sequence>
<dbReference type="Proteomes" id="UP000287872">
    <property type="component" value="Unassembled WGS sequence"/>
</dbReference>
<dbReference type="OrthoDB" id="1935981at2"/>
<comment type="caution">
    <text evidence="2">The sequence shown here is derived from an EMBL/GenBank/DDBJ whole genome shotgun (WGS) entry which is preliminary data.</text>
</comment>
<evidence type="ECO:0008006" key="4">
    <source>
        <dbReference type="Google" id="ProtNLM"/>
    </source>
</evidence>
<proteinExistence type="predicted"/>
<keyword evidence="1" id="KW-0812">Transmembrane</keyword>
<gene>
    <name evidence="2" type="ORF">Ctaglu_27970</name>
</gene>
<evidence type="ECO:0000313" key="3">
    <source>
        <dbReference type="Proteomes" id="UP000287872"/>
    </source>
</evidence>